<dbReference type="PANTHER" id="PTHR38591:SF1">
    <property type="entry name" value="BLL1000 PROTEIN"/>
    <property type="match status" value="1"/>
</dbReference>
<keyword evidence="2" id="KW-1185">Reference proteome</keyword>
<dbReference type="PANTHER" id="PTHR38591">
    <property type="entry name" value="HYDROLASE"/>
    <property type="match status" value="1"/>
</dbReference>
<gene>
    <name evidence="1" type="ORF">HM131_02230</name>
</gene>
<protein>
    <recommendedName>
        <fullName evidence="3">AttH domain-containing protein</fullName>
    </recommendedName>
</protein>
<proteinExistence type="predicted"/>
<organism evidence="1 2">
    <name type="scientific">Halobacillus mangrovi</name>
    <dbReference type="NCBI Taxonomy" id="402384"/>
    <lineage>
        <taxon>Bacteria</taxon>
        <taxon>Bacillati</taxon>
        <taxon>Bacillota</taxon>
        <taxon>Bacilli</taxon>
        <taxon>Bacillales</taxon>
        <taxon>Bacillaceae</taxon>
        <taxon>Halobacillus</taxon>
    </lineage>
</organism>
<accession>A0A1W6A0Q4</accession>
<dbReference type="EMBL" id="CP020772">
    <property type="protein sequence ID" value="ARI79082.1"/>
    <property type="molecule type" value="Genomic_DNA"/>
</dbReference>
<dbReference type="Gene3D" id="2.40.370.10">
    <property type="entry name" value="AttH-like domain"/>
    <property type="match status" value="1"/>
</dbReference>
<evidence type="ECO:0000313" key="1">
    <source>
        <dbReference type="EMBL" id="ARI79082.1"/>
    </source>
</evidence>
<sequence length="167" mass="19260">MEGQIQTDKGIENVKGQGWFDHQWGRDYGLIRGAGWNWFGLQLEDGRELLLNEMRTSEGSTFSPMANLIEKDGSIRFTRDISFEPLSFWRSLRTNARYPIEWRIKIPYFSMDIHVKALFPTQEMDVIGPMRAIWEGACTLYGEEVLAGGKKERLEGRGFMELVGYAN</sequence>
<dbReference type="OrthoDB" id="9770826at2"/>
<evidence type="ECO:0008006" key="3">
    <source>
        <dbReference type="Google" id="ProtNLM"/>
    </source>
</evidence>
<dbReference type="Pfam" id="PF17186">
    <property type="entry name" value="Lipocalin_9"/>
    <property type="match status" value="1"/>
</dbReference>
<reference evidence="1 2" key="1">
    <citation type="submission" date="2017-04" db="EMBL/GenBank/DDBJ databases">
        <title>The whole genome sequencing and assembly of Halobacillus mangrovi strain.</title>
        <authorList>
            <person name="Lee S.-J."/>
            <person name="Park M.-K."/>
            <person name="Kim J.-Y."/>
            <person name="Lee Y.-J."/>
            <person name="Yi H."/>
            <person name="Bahn Y.-S."/>
            <person name="Kim J.F."/>
            <person name="Lee D.-W."/>
        </authorList>
    </citation>
    <scope>NUCLEOTIDE SEQUENCE [LARGE SCALE GENOMIC DNA]</scope>
    <source>
        <strain evidence="1 2">KTB 131</strain>
    </source>
</reference>
<dbReference type="STRING" id="402384.HM131_02230"/>
<dbReference type="Proteomes" id="UP000192527">
    <property type="component" value="Chromosome"/>
</dbReference>
<dbReference type="KEGG" id="hmn:HM131_02230"/>
<dbReference type="AlphaFoldDB" id="A0A1W6A0Q4"/>
<dbReference type="InterPro" id="IPR023374">
    <property type="entry name" value="AttH-like_dom_sf"/>
</dbReference>
<evidence type="ECO:0000313" key="2">
    <source>
        <dbReference type="Proteomes" id="UP000192527"/>
    </source>
</evidence>
<name>A0A1W6A0Q4_9BACI</name>
<dbReference type="SUPFAM" id="SSF159245">
    <property type="entry name" value="AttH-like"/>
    <property type="match status" value="1"/>
</dbReference>